<dbReference type="Proteomes" id="UP001212263">
    <property type="component" value="Unassembled WGS sequence"/>
</dbReference>
<dbReference type="EMBL" id="QSCO01000022">
    <property type="protein sequence ID" value="RGY04747.1"/>
    <property type="molecule type" value="Genomic_DNA"/>
</dbReference>
<proteinExistence type="predicted"/>
<dbReference type="Gene3D" id="2.120.10.30">
    <property type="entry name" value="TolB, C-terminal domain"/>
    <property type="match status" value="1"/>
</dbReference>
<dbReference type="EMBL" id="JAQMRD010000015">
    <property type="protein sequence ID" value="MDB9223725.1"/>
    <property type="molecule type" value="Genomic_DNA"/>
</dbReference>
<comment type="caution">
    <text evidence="3">The sequence shown here is derived from an EMBL/GenBank/DDBJ whole genome shotgun (WGS) entry which is preliminary data.</text>
</comment>
<dbReference type="Proteomes" id="UP001199750">
    <property type="component" value="Unassembled WGS sequence"/>
</dbReference>
<dbReference type="InterPro" id="IPR011042">
    <property type="entry name" value="6-blade_b-propeller_TolB-like"/>
</dbReference>
<dbReference type="EMBL" id="JAKNDN010000016">
    <property type="protein sequence ID" value="MCG4960054.1"/>
    <property type="molecule type" value="Genomic_DNA"/>
</dbReference>
<dbReference type="OMA" id="YTEDICK"/>
<evidence type="ECO:0000313" key="6">
    <source>
        <dbReference type="Proteomes" id="UP000284434"/>
    </source>
</evidence>
<dbReference type="GeneID" id="61273525"/>
<reference evidence="2" key="3">
    <citation type="submission" date="2023-01" db="EMBL/GenBank/DDBJ databases">
        <title>Human gut microbiome strain richness.</title>
        <authorList>
            <person name="Chen-Liaw A."/>
        </authorList>
    </citation>
    <scope>NUCLEOTIDE SEQUENCE</scope>
    <source>
        <strain evidence="2">RTP21484st1_B7_RTP21484_190118</strain>
    </source>
</reference>
<organism evidence="3 5">
    <name type="scientific">Odoribacter splanchnicus</name>
    <dbReference type="NCBI Taxonomy" id="28118"/>
    <lineage>
        <taxon>Bacteria</taxon>
        <taxon>Pseudomonadati</taxon>
        <taxon>Bacteroidota</taxon>
        <taxon>Bacteroidia</taxon>
        <taxon>Bacteroidales</taxon>
        <taxon>Odoribacteraceae</taxon>
        <taxon>Odoribacter</taxon>
    </lineage>
</organism>
<dbReference type="SUPFAM" id="SSF63825">
    <property type="entry name" value="YWTD domain"/>
    <property type="match status" value="1"/>
</dbReference>
<dbReference type="PROSITE" id="PS51257">
    <property type="entry name" value="PROKAR_LIPOPROTEIN"/>
    <property type="match status" value="1"/>
</dbReference>
<reference evidence="5 6" key="1">
    <citation type="submission" date="2018-08" db="EMBL/GenBank/DDBJ databases">
        <title>A genome reference for cultivated species of the human gut microbiota.</title>
        <authorList>
            <person name="Zou Y."/>
            <person name="Xue W."/>
            <person name="Luo G."/>
        </authorList>
    </citation>
    <scope>NUCLEOTIDE SEQUENCE [LARGE SCALE GENOMIC DNA]</scope>
    <source>
        <strain evidence="3 5">AF16-14</strain>
        <strain evidence="4 6">OF03-11</strain>
    </source>
</reference>
<evidence type="ECO:0000313" key="3">
    <source>
        <dbReference type="EMBL" id="RGU57137.1"/>
    </source>
</evidence>
<evidence type="ECO:0000313" key="1">
    <source>
        <dbReference type="EMBL" id="MCG4960054.1"/>
    </source>
</evidence>
<evidence type="ECO:0000313" key="5">
    <source>
        <dbReference type="Proteomes" id="UP000284243"/>
    </source>
</evidence>
<protein>
    <submittedName>
        <fullName evidence="3">6-bladed beta-propeller</fullName>
    </submittedName>
</protein>
<dbReference type="Proteomes" id="UP000284434">
    <property type="component" value="Unassembled WGS sequence"/>
</dbReference>
<dbReference type="AlphaFoldDB" id="A0A1Y3XZM9"/>
<gene>
    <name evidence="3" type="ORF">DWW57_06160</name>
    <name evidence="4" type="ORF">DXA53_14835</name>
    <name evidence="1" type="ORF">L0P03_09350</name>
    <name evidence="2" type="ORF">PN645_11995</name>
</gene>
<evidence type="ECO:0000313" key="4">
    <source>
        <dbReference type="EMBL" id="RGY04747.1"/>
    </source>
</evidence>
<sequence>MKNTILILVLCLFIGSCKDSLTVNEEVDTITASIEQEDEISLFDFVSQVRLIPLETTDSSLVAHITKIITSKDKIFIYDRIQNQIFIFNREGQFISKINRKGRGPEEYMSISDLAINPFNGCLEILDPWGKLLAFDLNGKYLHSFRLPKDLHAYDEFIPLSRDSIAFYSLSEPSTLNIYSRTTSKIVYSGFKSSKKLSINSPLSSFYRFRDTVYFSRYLYDDVFAITPTNIAPAYRWFFPGHKYDPNEVIPEYDRNNRKDYFAIQELLPYTHVNNLETDLYRYTCLSIRSGKKYVNVLHNKKTQRNIVFHKTKEGVIFTPYVLNDSIALGPIEPWRKKEEYLNEQVLDDENNQILNQLTEDSNPILIEYILKKE</sequence>
<dbReference type="Proteomes" id="UP000284243">
    <property type="component" value="Unassembled WGS sequence"/>
</dbReference>
<dbReference type="Pfam" id="PF17170">
    <property type="entry name" value="DUF5128"/>
    <property type="match status" value="1"/>
</dbReference>
<dbReference type="RefSeq" id="WP_013610619.1">
    <property type="nucleotide sequence ID" value="NZ_BAABYK010000001.1"/>
</dbReference>
<dbReference type="EMBL" id="QRYC01000006">
    <property type="protein sequence ID" value="RGU57137.1"/>
    <property type="molecule type" value="Genomic_DNA"/>
</dbReference>
<reference evidence="1" key="2">
    <citation type="submission" date="2022-01" db="EMBL/GenBank/DDBJ databases">
        <title>Collection of gut derived symbiotic bacterial strains cultured from healthy donors.</title>
        <authorList>
            <person name="Lin H."/>
            <person name="Kohout C."/>
            <person name="Waligurski E."/>
            <person name="Pamer E.G."/>
        </authorList>
    </citation>
    <scope>NUCLEOTIDE SEQUENCE</scope>
    <source>
        <strain evidence="1">DFI.1.149</strain>
    </source>
</reference>
<name>A0A1Y3XZM9_9BACT</name>
<evidence type="ECO:0000313" key="2">
    <source>
        <dbReference type="EMBL" id="MDB9223725.1"/>
    </source>
</evidence>
<accession>A0A1Y3XZM9</accession>